<dbReference type="RefSeq" id="WP_048879678.1">
    <property type="nucleotide sequence ID" value="NZ_BAPR01000093.1"/>
</dbReference>
<keyword evidence="2 3" id="KW-0663">Pyridoxal phosphate</keyword>
<dbReference type="GO" id="GO:0030170">
    <property type="term" value="F:pyridoxal phosphate binding"/>
    <property type="evidence" value="ECO:0007669"/>
    <property type="project" value="InterPro"/>
</dbReference>
<dbReference type="InterPro" id="IPR005814">
    <property type="entry name" value="Aminotrans_3"/>
</dbReference>
<dbReference type="SUPFAM" id="SSF53383">
    <property type="entry name" value="PLP-dependent transferases"/>
    <property type="match status" value="1"/>
</dbReference>
<dbReference type="InterPro" id="IPR015421">
    <property type="entry name" value="PyrdxlP-dep_Trfase_major"/>
</dbReference>
<organism evidence="4 5">
    <name type="scientific">Acidocella aminolytica 101 = DSM 11237</name>
    <dbReference type="NCBI Taxonomy" id="1120923"/>
    <lineage>
        <taxon>Bacteria</taxon>
        <taxon>Pseudomonadati</taxon>
        <taxon>Pseudomonadota</taxon>
        <taxon>Alphaproteobacteria</taxon>
        <taxon>Acetobacterales</taxon>
        <taxon>Acidocellaceae</taxon>
        <taxon>Acidocella</taxon>
    </lineage>
</organism>
<evidence type="ECO:0000313" key="4">
    <source>
        <dbReference type="EMBL" id="GAN81302.1"/>
    </source>
</evidence>
<dbReference type="InterPro" id="IPR015424">
    <property type="entry name" value="PyrdxlP-dep_Trfase"/>
</dbReference>
<dbReference type="Pfam" id="PF00202">
    <property type="entry name" value="Aminotran_3"/>
    <property type="match status" value="1"/>
</dbReference>
<dbReference type="PANTHER" id="PTHR45688">
    <property type="match status" value="1"/>
</dbReference>
<accession>A0A0D6PI21</accession>
<comment type="caution">
    <text evidence="4">The sequence shown here is derived from an EMBL/GenBank/DDBJ whole genome shotgun (WGS) entry which is preliminary data.</text>
</comment>
<dbReference type="STRING" id="1120923.SAMN02746095_01317"/>
<gene>
    <name evidence="4" type="ORF">Aam_089_095</name>
</gene>
<dbReference type="InterPro" id="IPR015422">
    <property type="entry name" value="PyrdxlP-dep_Trfase_small"/>
</dbReference>
<dbReference type="GO" id="GO:0008483">
    <property type="term" value="F:transaminase activity"/>
    <property type="evidence" value="ECO:0007669"/>
    <property type="project" value="UniProtKB-KW"/>
</dbReference>
<sequence length="401" mass="41490">MRYQDLPETLVRGEGVYLYDTEGRRYLDFAAGAPVAGHGHPEIVSAMAAQAATLNTAARCLTGLEEGYAARVLKYFPAPLERFIMTCSGGESVDLALRAARAVTGRRGIIVTRGASHGGLAAVDISPALMGEELPPYVRTIPAPDPALAGGRALEAWFAAQVEEAATALAAVGEGVAALVLDSAFATDGVFVDPPGLWAAAATAVRRGGGLVIADETQTGPGRTGAMWAFLRHGVVPDIVTLGQALGNAYPMGGVVMRQDHFARAVERVPGLAHVGGSPVAAAAGLAMLDVIQAEGLLRNAVRIGDSLRRGLETLARQYACMGPIRGAGLVLGFDVLNQDKKTPDPEGARRLAVALRRSFVLTSLAGLEGQALRISPPLCVSASQTELFLTILGAALASVG</sequence>
<dbReference type="Gene3D" id="3.40.640.10">
    <property type="entry name" value="Type I PLP-dependent aspartate aminotransferase-like (Major domain)"/>
    <property type="match status" value="1"/>
</dbReference>
<dbReference type="Proteomes" id="UP000032668">
    <property type="component" value="Unassembled WGS sequence"/>
</dbReference>
<keyword evidence="4" id="KW-0808">Transferase</keyword>
<dbReference type="EMBL" id="BANC01000087">
    <property type="protein sequence ID" value="GAN81302.1"/>
    <property type="molecule type" value="Genomic_DNA"/>
</dbReference>
<name>A0A0D6PI21_9PROT</name>
<evidence type="ECO:0000313" key="5">
    <source>
        <dbReference type="Proteomes" id="UP000032668"/>
    </source>
</evidence>
<dbReference type="Gene3D" id="3.90.1150.10">
    <property type="entry name" value="Aspartate Aminotransferase, domain 1"/>
    <property type="match status" value="1"/>
</dbReference>
<keyword evidence="5" id="KW-1185">Reference proteome</keyword>
<evidence type="ECO:0000256" key="3">
    <source>
        <dbReference type="RuleBase" id="RU003560"/>
    </source>
</evidence>
<keyword evidence="4" id="KW-0032">Aminotransferase</keyword>
<proteinExistence type="inferred from homology"/>
<dbReference type="PANTHER" id="PTHR45688:SF13">
    <property type="entry name" value="ALANINE--GLYOXYLATE AMINOTRANSFERASE 2-LIKE"/>
    <property type="match status" value="1"/>
</dbReference>
<comment type="similarity">
    <text evidence="1 3">Belongs to the class-III pyridoxal-phosphate-dependent aminotransferase family.</text>
</comment>
<evidence type="ECO:0000256" key="2">
    <source>
        <dbReference type="ARBA" id="ARBA00022898"/>
    </source>
</evidence>
<protein>
    <submittedName>
        <fullName evidence="4">Aminotransferase</fullName>
    </submittedName>
</protein>
<dbReference type="CDD" id="cd00610">
    <property type="entry name" value="OAT_like"/>
    <property type="match status" value="1"/>
</dbReference>
<evidence type="ECO:0000256" key="1">
    <source>
        <dbReference type="ARBA" id="ARBA00008954"/>
    </source>
</evidence>
<reference evidence="4 5" key="1">
    <citation type="submission" date="2012-11" db="EMBL/GenBank/DDBJ databases">
        <title>Whole genome sequence of Acidocella aminolytica 101 = DSM 11237.</title>
        <authorList>
            <person name="Azuma Y."/>
            <person name="Higashiura N."/>
            <person name="Hirakawa H."/>
            <person name="Matsushita K."/>
        </authorList>
    </citation>
    <scope>NUCLEOTIDE SEQUENCE [LARGE SCALE GENOMIC DNA]</scope>
    <source>
        <strain evidence="5">101 / DSM 11237</strain>
    </source>
</reference>
<dbReference type="AlphaFoldDB" id="A0A0D6PI21"/>
<dbReference type="PIRSF" id="PIRSF000521">
    <property type="entry name" value="Transaminase_4ab_Lys_Orn"/>
    <property type="match status" value="1"/>
</dbReference>